<dbReference type="GO" id="GO:0006354">
    <property type="term" value="P:DNA-templated transcription elongation"/>
    <property type="evidence" value="ECO:0007669"/>
    <property type="project" value="TreeGrafter"/>
</dbReference>
<dbReference type="InterPro" id="IPR036953">
    <property type="entry name" value="GreA/GreB_C_sf"/>
</dbReference>
<dbReference type="GO" id="GO:0032784">
    <property type="term" value="P:regulation of DNA-templated transcription elongation"/>
    <property type="evidence" value="ECO:0007669"/>
    <property type="project" value="UniProtKB-UniRule"/>
</dbReference>
<evidence type="ECO:0000256" key="4">
    <source>
        <dbReference type="ARBA" id="ARBA00023125"/>
    </source>
</evidence>
<keyword evidence="3 8" id="KW-0805">Transcription regulation</keyword>
<evidence type="ECO:0000313" key="13">
    <source>
        <dbReference type="Proteomes" id="UP000034154"/>
    </source>
</evidence>
<evidence type="ECO:0000256" key="8">
    <source>
        <dbReference type="HAMAP-Rule" id="MF_00105"/>
    </source>
</evidence>
<feature type="domain" description="Transcription elongation factor GreA/GreB N-terminal" evidence="11">
    <location>
        <begin position="5"/>
        <end position="73"/>
    </location>
</feature>
<evidence type="ECO:0000256" key="6">
    <source>
        <dbReference type="ARBA" id="ARBA00024916"/>
    </source>
</evidence>
<feature type="domain" description="Transcription elongation factor GreA/GreB C-terminal" evidence="10">
    <location>
        <begin position="82"/>
        <end position="151"/>
    </location>
</feature>
<evidence type="ECO:0000256" key="7">
    <source>
        <dbReference type="ARBA" id="ARBA00030776"/>
    </source>
</evidence>
<dbReference type="AlphaFoldDB" id="A0A0G1JKE9"/>
<dbReference type="PANTHER" id="PTHR30437">
    <property type="entry name" value="TRANSCRIPTION ELONGATION FACTOR GREA"/>
    <property type="match status" value="1"/>
</dbReference>
<evidence type="ECO:0000256" key="9">
    <source>
        <dbReference type="RuleBase" id="RU000556"/>
    </source>
</evidence>
<dbReference type="Gene3D" id="1.10.287.180">
    <property type="entry name" value="Transcription elongation factor, GreA/GreB, N-terminal domain"/>
    <property type="match status" value="1"/>
</dbReference>
<dbReference type="PIRSF" id="PIRSF006092">
    <property type="entry name" value="GreA_GreB"/>
    <property type="match status" value="1"/>
</dbReference>
<dbReference type="Pfam" id="PF01272">
    <property type="entry name" value="GreA_GreB"/>
    <property type="match status" value="1"/>
</dbReference>
<protein>
    <recommendedName>
        <fullName evidence="2 8">Transcription elongation factor GreA</fullName>
    </recommendedName>
    <alternativeName>
        <fullName evidence="7 8">Transcript cleavage factor GreA</fullName>
    </alternativeName>
</protein>
<dbReference type="InterPro" id="IPR023459">
    <property type="entry name" value="Tscrpt_elong_fac_GreA/B_fam"/>
</dbReference>
<dbReference type="GO" id="GO:0003746">
    <property type="term" value="F:translation elongation factor activity"/>
    <property type="evidence" value="ECO:0007669"/>
    <property type="project" value="UniProtKB-KW"/>
</dbReference>
<evidence type="ECO:0000256" key="2">
    <source>
        <dbReference type="ARBA" id="ARBA00013729"/>
    </source>
</evidence>
<dbReference type="GO" id="GO:0003677">
    <property type="term" value="F:DNA binding"/>
    <property type="evidence" value="ECO:0007669"/>
    <property type="project" value="UniProtKB-UniRule"/>
</dbReference>
<accession>A0A0G1JKE9</accession>
<dbReference type="PANTHER" id="PTHR30437:SF4">
    <property type="entry name" value="TRANSCRIPTION ELONGATION FACTOR GREA"/>
    <property type="match status" value="1"/>
</dbReference>
<dbReference type="InterPro" id="IPR001437">
    <property type="entry name" value="Tscrpt_elong_fac_GreA/B_C"/>
</dbReference>
<evidence type="ECO:0000259" key="10">
    <source>
        <dbReference type="Pfam" id="PF01272"/>
    </source>
</evidence>
<dbReference type="Pfam" id="PF03449">
    <property type="entry name" value="GreA_GreB_N"/>
    <property type="match status" value="1"/>
</dbReference>
<comment type="similarity">
    <text evidence="1 8 9">Belongs to the GreA/GreB family.</text>
</comment>
<dbReference type="SUPFAM" id="SSF46557">
    <property type="entry name" value="GreA transcript cleavage protein, N-terminal domain"/>
    <property type="match status" value="1"/>
</dbReference>
<dbReference type="PATRIC" id="fig|1619000.3.peg.34"/>
<dbReference type="InterPro" id="IPR022691">
    <property type="entry name" value="Tscrpt_elong_fac_GreA/B_N"/>
</dbReference>
<comment type="caution">
    <text evidence="12">The sequence shown here is derived from an EMBL/GenBank/DDBJ whole genome shotgun (WGS) entry which is preliminary data.</text>
</comment>
<dbReference type="InterPro" id="IPR006359">
    <property type="entry name" value="Tscrpt_elong_fac_GreA"/>
</dbReference>
<dbReference type="GO" id="GO:0070063">
    <property type="term" value="F:RNA polymerase binding"/>
    <property type="evidence" value="ECO:0007669"/>
    <property type="project" value="InterPro"/>
</dbReference>
<keyword evidence="12" id="KW-0251">Elongation factor</keyword>
<keyword evidence="12" id="KW-0648">Protein biosynthesis</keyword>
<dbReference type="InterPro" id="IPR036805">
    <property type="entry name" value="Tscrpt_elong_fac_GreA/B_N_sf"/>
</dbReference>
<comment type="function">
    <text evidence="6 8 9">Necessary for efficient RNA polymerase transcription elongation past template-encoded arresting sites. The arresting sites in DNA have the property of trapping a certain fraction of elongating RNA polymerases that pass through, resulting in locked ternary complexes. Cleavage of the nascent transcript by cleavage factors such as GreA or GreB allows the resumption of elongation from the new 3'terminus. GreA releases sequences of 2 to 3 nucleotides.</text>
</comment>
<evidence type="ECO:0000313" key="12">
    <source>
        <dbReference type="EMBL" id="KKT72046.1"/>
    </source>
</evidence>
<evidence type="ECO:0000256" key="3">
    <source>
        <dbReference type="ARBA" id="ARBA00023015"/>
    </source>
</evidence>
<evidence type="ECO:0000259" key="11">
    <source>
        <dbReference type="Pfam" id="PF03449"/>
    </source>
</evidence>
<gene>
    <name evidence="8" type="primary">greA</name>
    <name evidence="12" type="ORF">UW63_C0002G0014</name>
</gene>
<keyword evidence="5 8" id="KW-0804">Transcription</keyword>
<dbReference type="SUPFAM" id="SSF54534">
    <property type="entry name" value="FKBP-like"/>
    <property type="match status" value="1"/>
</dbReference>
<name>A0A0G1JKE9_9BACT</name>
<dbReference type="HAMAP" id="MF_00105">
    <property type="entry name" value="GreA_GreB"/>
    <property type="match status" value="1"/>
</dbReference>
<evidence type="ECO:0000256" key="5">
    <source>
        <dbReference type="ARBA" id="ARBA00023163"/>
    </source>
</evidence>
<proteinExistence type="inferred from homology"/>
<dbReference type="NCBIfam" id="TIGR01462">
    <property type="entry name" value="greA"/>
    <property type="match status" value="1"/>
</dbReference>
<keyword evidence="4 8" id="KW-0238">DNA-binding</keyword>
<dbReference type="Gene3D" id="3.10.50.30">
    <property type="entry name" value="Transcription elongation factor, GreA/GreB, C-terminal domain"/>
    <property type="match status" value="1"/>
</dbReference>
<dbReference type="Proteomes" id="UP000034154">
    <property type="component" value="Unassembled WGS sequence"/>
</dbReference>
<dbReference type="EMBL" id="LCJB01000002">
    <property type="protein sequence ID" value="KKT72046.1"/>
    <property type="molecule type" value="Genomic_DNA"/>
</dbReference>
<dbReference type="FunFam" id="1.10.287.180:FF:000001">
    <property type="entry name" value="Transcription elongation factor GreA"/>
    <property type="match status" value="1"/>
</dbReference>
<reference evidence="12 13" key="1">
    <citation type="journal article" date="2015" name="Nature">
        <title>rRNA introns, odd ribosomes, and small enigmatic genomes across a large radiation of phyla.</title>
        <authorList>
            <person name="Brown C.T."/>
            <person name="Hug L.A."/>
            <person name="Thomas B.C."/>
            <person name="Sharon I."/>
            <person name="Castelle C.J."/>
            <person name="Singh A."/>
            <person name="Wilkins M.J."/>
            <person name="Williams K.H."/>
            <person name="Banfield J.F."/>
        </authorList>
    </citation>
    <scope>NUCLEOTIDE SEQUENCE [LARGE SCALE GENOMIC DNA]</scope>
</reference>
<evidence type="ECO:0000256" key="1">
    <source>
        <dbReference type="ARBA" id="ARBA00008213"/>
    </source>
</evidence>
<dbReference type="InterPro" id="IPR028624">
    <property type="entry name" value="Tscrpt_elong_fac_GreA/B"/>
</dbReference>
<dbReference type="NCBIfam" id="NF001263">
    <property type="entry name" value="PRK00226.1-4"/>
    <property type="match status" value="1"/>
</dbReference>
<sequence length="151" mass="16649">MSTFVSTQGLEDLKNELENRKKVLRPEIAQKISSAKELGDLSENFEYHEAKDQQGQNESRVMELEDMLRNVVIVHSKTGDSTISLGCTFVAEKDGTKKNFQMVGSSEANPLEGKISNESPIGQAFLGSAVNETVKITTPGGEIKYKILEIK</sequence>
<organism evidence="12 13">
    <name type="scientific">Candidatus Uhrbacteria bacterium GW2011_GWF2_44_350</name>
    <dbReference type="NCBI Taxonomy" id="1619000"/>
    <lineage>
        <taxon>Bacteria</taxon>
        <taxon>Candidatus Uhriibacteriota</taxon>
    </lineage>
</organism>